<gene>
    <name evidence="2" type="ORF">Tci_516234</name>
</gene>
<name>A0A699IBF8_TANCI</name>
<comment type="caution">
    <text evidence="2">The sequence shown here is derived from an EMBL/GenBank/DDBJ whole genome shotgun (WGS) entry which is preliminary data.</text>
</comment>
<protein>
    <submittedName>
        <fullName evidence="2">Ribonuclease H-like domain-containing protein</fullName>
    </submittedName>
</protein>
<feature type="region of interest" description="Disordered" evidence="1">
    <location>
        <begin position="352"/>
        <end position="381"/>
    </location>
</feature>
<dbReference type="AlphaFoldDB" id="A0A699IBF8"/>
<accession>A0A699IBF8</accession>
<feature type="compositionally biased region" description="Polar residues" evidence="1">
    <location>
        <begin position="361"/>
        <end position="381"/>
    </location>
</feature>
<feature type="region of interest" description="Disordered" evidence="1">
    <location>
        <begin position="278"/>
        <end position="321"/>
    </location>
</feature>
<evidence type="ECO:0000256" key="1">
    <source>
        <dbReference type="SAM" id="MobiDB-lite"/>
    </source>
</evidence>
<evidence type="ECO:0000313" key="2">
    <source>
        <dbReference type="EMBL" id="GEZ44261.1"/>
    </source>
</evidence>
<sequence length="427" mass="47575">MAREESSQLPQPPIASTEAPQMVSSVKLPILKKGEYILWTMKMEQYLAHTDYALWEVILNGNSVVQMTKDEAGNEIKVPPVTTQQILARTLERKAKRTLIMAILDEHLTRFHGIKDAKTLWAAIKIRFGGNAESKKIQKSVLKKQFEKKFVSNSECLDKEDDTLPRAADQPRIQGTGVEMLGMQDTEEDIMVKGLQKRRMNKHCLHIKEEEEATEILFDNRSSDKENSVANDRFKKGEGYHAVPPLTGNYMPPKPDLSFAGLDDSIYKFKISETVTSLAKDEKDAPETSTACVEKPKEDRSSAPLIDDRETDSDNDSVFTPEPIPTKIDFVKAGVFTRSGRILVSAAKPKAAASTSAAKPVNTTGPKQSVNFSRTRSTFNKSHSPIRRSFYNATAHSRRNTTERVNTVGSKAVSAVKGNALLLLRPQ</sequence>
<organism evidence="2">
    <name type="scientific">Tanacetum cinerariifolium</name>
    <name type="common">Dalmatian daisy</name>
    <name type="synonym">Chrysanthemum cinerariifolium</name>
    <dbReference type="NCBI Taxonomy" id="118510"/>
    <lineage>
        <taxon>Eukaryota</taxon>
        <taxon>Viridiplantae</taxon>
        <taxon>Streptophyta</taxon>
        <taxon>Embryophyta</taxon>
        <taxon>Tracheophyta</taxon>
        <taxon>Spermatophyta</taxon>
        <taxon>Magnoliopsida</taxon>
        <taxon>eudicotyledons</taxon>
        <taxon>Gunneridae</taxon>
        <taxon>Pentapetalae</taxon>
        <taxon>asterids</taxon>
        <taxon>campanulids</taxon>
        <taxon>Asterales</taxon>
        <taxon>Asteraceae</taxon>
        <taxon>Asteroideae</taxon>
        <taxon>Anthemideae</taxon>
        <taxon>Anthemidinae</taxon>
        <taxon>Tanacetum</taxon>
    </lineage>
</organism>
<proteinExistence type="predicted"/>
<dbReference type="EMBL" id="BKCJ010279448">
    <property type="protein sequence ID" value="GEZ44261.1"/>
    <property type="molecule type" value="Genomic_DNA"/>
</dbReference>
<reference evidence="2" key="1">
    <citation type="journal article" date="2019" name="Sci. Rep.">
        <title>Draft genome of Tanacetum cinerariifolium, the natural source of mosquito coil.</title>
        <authorList>
            <person name="Yamashiro T."/>
            <person name="Shiraishi A."/>
            <person name="Satake H."/>
            <person name="Nakayama K."/>
        </authorList>
    </citation>
    <scope>NUCLEOTIDE SEQUENCE</scope>
</reference>